<dbReference type="Proteomes" id="UP000821845">
    <property type="component" value="Chromosome 8"/>
</dbReference>
<keyword evidence="2" id="KW-1185">Reference proteome</keyword>
<proteinExistence type="predicted"/>
<accession>A0ACB7RR61</accession>
<dbReference type="EMBL" id="CM023488">
    <property type="protein sequence ID" value="KAH6923929.1"/>
    <property type="molecule type" value="Genomic_DNA"/>
</dbReference>
<evidence type="ECO:0000313" key="2">
    <source>
        <dbReference type="Proteomes" id="UP000821845"/>
    </source>
</evidence>
<organism evidence="1 2">
    <name type="scientific">Hyalomma asiaticum</name>
    <name type="common">Tick</name>
    <dbReference type="NCBI Taxonomy" id="266040"/>
    <lineage>
        <taxon>Eukaryota</taxon>
        <taxon>Metazoa</taxon>
        <taxon>Ecdysozoa</taxon>
        <taxon>Arthropoda</taxon>
        <taxon>Chelicerata</taxon>
        <taxon>Arachnida</taxon>
        <taxon>Acari</taxon>
        <taxon>Parasitiformes</taxon>
        <taxon>Ixodida</taxon>
        <taxon>Ixodoidea</taxon>
        <taxon>Ixodidae</taxon>
        <taxon>Hyalomminae</taxon>
        <taxon>Hyalomma</taxon>
    </lineage>
</organism>
<gene>
    <name evidence="1" type="ORF">HPB50_009566</name>
</gene>
<evidence type="ECO:0000313" key="1">
    <source>
        <dbReference type="EMBL" id="KAH6923929.1"/>
    </source>
</evidence>
<comment type="caution">
    <text evidence="1">The sequence shown here is derived from an EMBL/GenBank/DDBJ whole genome shotgun (WGS) entry which is preliminary data.</text>
</comment>
<sequence length="199" mass="22543">MVRSGSIGTLVIKKFLLDQAVFAPAFTASLMVALGTVQWRTWNDMKHSLQANYMQMLKARYILWPAAQLINFLFVPSSYRQPFGSCVAVVWCTYLAWKANTRWNDQRVDTPSSDSSSGDCVGDSCNAETDEACTRICQAFHLFNSYPKFHIAPDGRVVLHLPWQEARVKRMSTAGRGVVIRGRRLDLVTRDNLRHRGDV</sequence>
<protein>
    <submittedName>
        <fullName evidence="1">Uncharacterized protein</fullName>
    </submittedName>
</protein>
<name>A0ACB7RR61_HYAAI</name>
<reference evidence="1" key="1">
    <citation type="submission" date="2020-05" db="EMBL/GenBank/DDBJ databases">
        <title>Large-scale comparative analyses of tick genomes elucidate their genetic diversity and vector capacities.</title>
        <authorList>
            <person name="Jia N."/>
            <person name="Wang J."/>
            <person name="Shi W."/>
            <person name="Du L."/>
            <person name="Sun Y."/>
            <person name="Zhan W."/>
            <person name="Jiang J."/>
            <person name="Wang Q."/>
            <person name="Zhang B."/>
            <person name="Ji P."/>
            <person name="Sakyi L.B."/>
            <person name="Cui X."/>
            <person name="Yuan T."/>
            <person name="Jiang B."/>
            <person name="Yang W."/>
            <person name="Lam T.T.-Y."/>
            <person name="Chang Q."/>
            <person name="Ding S."/>
            <person name="Wang X."/>
            <person name="Zhu J."/>
            <person name="Ruan X."/>
            <person name="Zhao L."/>
            <person name="Wei J."/>
            <person name="Que T."/>
            <person name="Du C."/>
            <person name="Cheng J."/>
            <person name="Dai P."/>
            <person name="Han X."/>
            <person name="Huang E."/>
            <person name="Gao Y."/>
            <person name="Liu J."/>
            <person name="Shao H."/>
            <person name="Ye R."/>
            <person name="Li L."/>
            <person name="Wei W."/>
            <person name="Wang X."/>
            <person name="Wang C."/>
            <person name="Yang T."/>
            <person name="Huo Q."/>
            <person name="Li W."/>
            <person name="Guo W."/>
            <person name="Chen H."/>
            <person name="Zhou L."/>
            <person name="Ni X."/>
            <person name="Tian J."/>
            <person name="Zhou Y."/>
            <person name="Sheng Y."/>
            <person name="Liu T."/>
            <person name="Pan Y."/>
            <person name="Xia L."/>
            <person name="Li J."/>
            <person name="Zhao F."/>
            <person name="Cao W."/>
        </authorList>
    </citation>
    <scope>NUCLEOTIDE SEQUENCE</scope>
    <source>
        <strain evidence="1">Hyas-2018</strain>
    </source>
</reference>